<reference evidence="1 2" key="1">
    <citation type="submission" date="2017-11" db="EMBL/GenBank/DDBJ databases">
        <title>De-novo sequencing of pomegranate (Punica granatum L.) genome.</title>
        <authorList>
            <person name="Akparov Z."/>
            <person name="Amiraslanov A."/>
            <person name="Hajiyeva S."/>
            <person name="Abbasov M."/>
            <person name="Kaur K."/>
            <person name="Hamwieh A."/>
            <person name="Solovyev V."/>
            <person name="Salamov A."/>
            <person name="Braich B."/>
            <person name="Kosarev P."/>
            <person name="Mahmoud A."/>
            <person name="Hajiyev E."/>
            <person name="Babayeva S."/>
            <person name="Izzatullayeva V."/>
            <person name="Mammadov A."/>
            <person name="Mammadov A."/>
            <person name="Sharifova S."/>
            <person name="Ojaghi J."/>
            <person name="Eynullazada K."/>
            <person name="Bayramov B."/>
            <person name="Abdulazimova A."/>
            <person name="Shahmuradov I."/>
        </authorList>
    </citation>
    <scope>NUCLEOTIDE SEQUENCE [LARGE SCALE GENOMIC DNA]</scope>
    <source>
        <strain evidence="2">cv. AG2017</strain>
        <tissue evidence="1">Leaf</tissue>
    </source>
</reference>
<sequence length="83" mass="9327">MEEKLECDLGRLEDILVQVCKRRHEAMERAAMGITAALGHVVGPTCFEEGTPEITVISVCRDWTSKDMKNAFETFKALLGRSR</sequence>
<dbReference type="AlphaFoldDB" id="A0A2I0K4U5"/>
<evidence type="ECO:0000313" key="2">
    <source>
        <dbReference type="Proteomes" id="UP000233551"/>
    </source>
</evidence>
<evidence type="ECO:0000313" key="1">
    <source>
        <dbReference type="EMBL" id="PKI63567.1"/>
    </source>
</evidence>
<comment type="caution">
    <text evidence="1">The sequence shown here is derived from an EMBL/GenBank/DDBJ whole genome shotgun (WGS) entry which is preliminary data.</text>
</comment>
<name>A0A2I0K4U5_PUNGR</name>
<gene>
    <name evidence="1" type="ORF">CRG98_016036</name>
</gene>
<dbReference type="Proteomes" id="UP000233551">
    <property type="component" value="Unassembled WGS sequence"/>
</dbReference>
<proteinExistence type="predicted"/>
<protein>
    <submittedName>
        <fullName evidence="1">Uncharacterized protein</fullName>
    </submittedName>
</protein>
<keyword evidence="2" id="KW-1185">Reference proteome</keyword>
<organism evidence="1 2">
    <name type="scientific">Punica granatum</name>
    <name type="common">Pomegranate</name>
    <dbReference type="NCBI Taxonomy" id="22663"/>
    <lineage>
        <taxon>Eukaryota</taxon>
        <taxon>Viridiplantae</taxon>
        <taxon>Streptophyta</taxon>
        <taxon>Embryophyta</taxon>
        <taxon>Tracheophyta</taxon>
        <taxon>Spermatophyta</taxon>
        <taxon>Magnoliopsida</taxon>
        <taxon>eudicotyledons</taxon>
        <taxon>Gunneridae</taxon>
        <taxon>Pentapetalae</taxon>
        <taxon>rosids</taxon>
        <taxon>malvids</taxon>
        <taxon>Myrtales</taxon>
        <taxon>Lythraceae</taxon>
        <taxon>Punica</taxon>
    </lineage>
</organism>
<accession>A0A2I0K4U5</accession>
<dbReference type="EMBL" id="PGOL01000883">
    <property type="protein sequence ID" value="PKI63567.1"/>
    <property type="molecule type" value="Genomic_DNA"/>
</dbReference>